<proteinExistence type="inferred from homology"/>
<accession>A0A7V8U8U1</accession>
<dbReference type="Pfam" id="PF04828">
    <property type="entry name" value="GFA"/>
    <property type="match status" value="1"/>
</dbReference>
<keyword evidence="2" id="KW-0479">Metal-binding</keyword>
<dbReference type="EMBL" id="VDES01000002">
    <property type="protein sequence ID" value="MBA1374782.1"/>
    <property type="molecule type" value="Genomic_DNA"/>
</dbReference>
<dbReference type="GO" id="GO:0016846">
    <property type="term" value="F:carbon-sulfur lyase activity"/>
    <property type="evidence" value="ECO:0007669"/>
    <property type="project" value="InterPro"/>
</dbReference>
<organism evidence="5 6">
    <name type="scientific">Sphingomonas ursincola</name>
    <dbReference type="NCBI Taxonomy" id="56361"/>
    <lineage>
        <taxon>Bacteria</taxon>
        <taxon>Pseudomonadati</taxon>
        <taxon>Pseudomonadota</taxon>
        <taxon>Alphaproteobacteria</taxon>
        <taxon>Sphingomonadales</taxon>
        <taxon>Sphingomonadaceae</taxon>
        <taxon>Sphingomonas</taxon>
    </lineage>
</organism>
<dbReference type="AlphaFoldDB" id="A0A7V8U8U1"/>
<dbReference type="PROSITE" id="PS51891">
    <property type="entry name" value="CENP_V_GFA"/>
    <property type="match status" value="1"/>
</dbReference>
<comment type="similarity">
    <text evidence="1">Belongs to the Gfa family.</text>
</comment>
<evidence type="ECO:0000256" key="2">
    <source>
        <dbReference type="ARBA" id="ARBA00022723"/>
    </source>
</evidence>
<dbReference type="GO" id="GO:0046872">
    <property type="term" value="F:metal ion binding"/>
    <property type="evidence" value="ECO:0007669"/>
    <property type="project" value="UniProtKB-KW"/>
</dbReference>
<dbReference type="InterPro" id="IPR006913">
    <property type="entry name" value="CENP-V/GFA"/>
</dbReference>
<evidence type="ECO:0000256" key="1">
    <source>
        <dbReference type="ARBA" id="ARBA00005495"/>
    </source>
</evidence>
<dbReference type="SUPFAM" id="SSF51316">
    <property type="entry name" value="Mss4-like"/>
    <property type="match status" value="1"/>
</dbReference>
<sequence>MCAKTGFLHMIVPHDQFRLISGQDQLTSYRFGTGAAEHLFCRTCGIRSFYQPRSHPDSWSVDYRCLDDGHGVEAQTEAFDGRNWEAARAALTDD</sequence>
<evidence type="ECO:0000256" key="3">
    <source>
        <dbReference type="ARBA" id="ARBA00022833"/>
    </source>
</evidence>
<protein>
    <submittedName>
        <fullName evidence="5">GFA family protein</fullName>
    </submittedName>
</protein>
<evidence type="ECO:0000313" key="5">
    <source>
        <dbReference type="EMBL" id="MBA1374782.1"/>
    </source>
</evidence>
<dbReference type="InterPro" id="IPR011057">
    <property type="entry name" value="Mss4-like_sf"/>
</dbReference>
<name>A0A7V8U8U1_9SPHN</name>
<gene>
    <name evidence="5" type="ORF">FG486_10550</name>
</gene>
<dbReference type="PANTHER" id="PTHR28620:SF1">
    <property type="entry name" value="CENP-V_GFA DOMAIN-CONTAINING PROTEIN"/>
    <property type="match status" value="1"/>
</dbReference>
<comment type="caution">
    <text evidence="5">The sequence shown here is derived from an EMBL/GenBank/DDBJ whole genome shotgun (WGS) entry which is preliminary data.</text>
</comment>
<reference evidence="5 6" key="1">
    <citation type="journal article" date="1994" name="Int. J. Syst. Bacteriol.">
        <title>Phylogenetic positions of novel aerobic, bacteriochlorophyll a-containing bacteria and description of Roseococcus thiosulfatophilus gen. nov., sp. nov., Erythromicrobium ramosum gen. nov., sp. nov., and Erythrobacter litoralis sp. nov.</title>
        <authorList>
            <person name="Yurkov V."/>
            <person name="Stackebrandt E."/>
            <person name="Holmes A."/>
            <person name="Fuerst J.A."/>
            <person name="Hugenholtz P."/>
            <person name="Golecki J."/>
            <person name="Gad'on N."/>
            <person name="Gorlenko V.M."/>
            <person name="Kompantseva E.I."/>
            <person name="Drews G."/>
        </authorList>
    </citation>
    <scope>NUCLEOTIDE SEQUENCE [LARGE SCALE GENOMIC DNA]</scope>
    <source>
        <strain evidence="5 6">KR-99</strain>
    </source>
</reference>
<evidence type="ECO:0000313" key="6">
    <source>
        <dbReference type="Proteomes" id="UP000589292"/>
    </source>
</evidence>
<evidence type="ECO:0000259" key="4">
    <source>
        <dbReference type="PROSITE" id="PS51891"/>
    </source>
</evidence>
<keyword evidence="6" id="KW-1185">Reference proteome</keyword>
<feature type="domain" description="CENP-V/GFA" evidence="4">
    <location>
        <begin position="1"/>
        <end position="85"/>
    </location>
</feature>
<dbReference type="Proteomes" id="UP000589292">
    <property type="component" value="Unassembled WGS sequence"/>
</dbReference>
<keyword evidence="3" id="KW-0862">Zinc</keyword>
<dbReference type="Gene3D" id="2.170.150.70">
    <property type="match status" value="1"/>
</dbReference>
<dbReference type="InterPro" id="IPR052355">
    <property type="entry name" value="CENP-V-like"/>
</dbReference>
<dbReference type="PANTHER" id="PTHR28620">
    <property type="entry name" value="CENTROMERE PROTEIN V"/>
    <property type="match status" value="1"/>
</dbReference>